<keyword evidence="3" id="KW-1185">Reference proteome</keyword>
<sequence>MPAMQDTADHVLTRHLDAGTVPGAITAVVRGGDVTVDVRGTAGPGGTPLRRDTIVRIASLTKPVVAAAAMALVEDGVLDLDDRVDRWLPELADRRVLRHEGTDLDDTVPARRPITVEDLMSLRLGIGVLHVSPARYPIQHAYSDADLGGDHLPGTRVQPEPDEWMRRLGGLPLIAQPGERWIYHTGSDVLGVLLARATGTSLGDLLAERIFAPLGMRDTGFHVPASVRHRFCPLLEPSGAVLDPVDGAWSAPPAFESGGGGLVSTVDDLLAFAGMLRDGGGAVLAPCSVSEMTTDRLTDAQHTGVFPDGEGWGLGVGADDRGRYGWVGGTGVAWLSDPAHDTTSLLLTPTAWTSPDCLDLLWEFRAAVHG</sequence>
<gene>
    <name evidence="2" type="ORF">EV378_6469</name>
</gene>
<dbReference type="Pfam" id="PF00144">
    <property type="entry name" value="Beta-lactamase"/>
    <property type="match status" value="1"/>
</dbReference>
<dbReference type="RefSeq" id="WP_132431350.1">
    <property type="nucleotide sequence ID" value="NZ_SMFZ01000002.1"/>
</dbReference>
<protein>
    <submittedName>
        <fullName evidence="2">CubicO group peptidase (Beta-lactamase class C family)</fullName>
    </submittedName>
</protein>
<feature type="domain" description="Beta-lactamase-related" evidence="1">
    <location>
        <begin position="11"/>
        <end position="348"/>
    </location>
</feature>
<dbReference type="Proteomes" id="UP000295560">
    <property type="component" value="Unassembled WGS sequence"/>
</dbReference>
<dbReference type="SUPFAM" id="SSF56601">
    <property type="entry name" value="beta-lactamase/transpeptidase-like"/>
    <property type="match status" value="1"/>
</dbReference>
<name>A0A4R1HP86_PSEEN</name>
<dbReference type="InterPro" id="IPR050789">
    <property type="entry name" value="Diverse_Enzym_Activities"/>
</dbReference>
<comment type="caution">
    <text evidence="2">The sequence shown here is derived from an EMBL/GenBank/DDBJ whole genome shotgun (WGS) entry which is preliminary data.</text>
</comment>
<proteinExistence type="predicted"/>
<dbReference type="AlphaFoldDB" id="A0A4R1HP86"/>
<dbReference type="Gene3D" id="3.40.710.10">
    <property type="entry name" value="DD-peptidase/beta-lactamase superfamily"/>
    <property type="match status" value="1"/>
</dbReference>
<evidence type="ECO:0000259" key="1">
    <source>
        <dbReference type="Pfam" id="PF00144"/>
    </source>
</evidence>
<dbReference type="EMBL" id="SMFZ01000002">
    <property type="protein sequence ID" value="TCK22465.1"/>
    <property type="molecule type" value="Genomic_DNA"/>
</dbReference>
<evidence type="ECO:0000313" key="3">
    <source>
        <dbReference type="Proteomes" id="UP000295560"/>
    </source>
</evidence>
<organism evidence="2 3">
    <name type="scientific">Pseudonocardia endophytica</name>
    <dbReference type="NCBI Taxonomy" id="401976"/>
    <lineage>
        <taxon>Bacteria</taxon>
        <taxon>Bacillati</taxon>
        <taxon>Actinomycetota</taxon>
        <taxon>Actinomycetes</taxon>
        <taxon>Pseudonocardiales</taxon>
        <taxon>Pseudonocardiaceae</taxon>
        <taxon>Pseudonocardia</taxon>
    </lineage>
</organism>
<accession>A0A4R1HP86</accession>
<reference evidence="2 3" key="1">
    <citation type="submission" date="2019-03" db="EMBL/GenBank/DDBJ databases">
        <title>Sequencing the genomes of 1000 actinobacteria strains.</title>
        <authorList>
            <person name="Klenk H.-P."/>
        </authorList>
    </citation>
    <scope>NUCLEOTIDE SEQUENCE [LARGE SCALE GENOMIC DNA]</scope>
    <source>
        <strain evidence="2 3">DSM 44969</strain>
    </source>
</reference>
<dbReference type="InterPro" id="IPR001466">
    <property type="entry name" value="Beta-lactam-related"/>
</dbReference>
<dbReference type="PANTHER" id="PTHR43283:SF3">
    <property type="entry name" value="BETA-LACTAMASE FAMILY PROTEIN (AFU_ORTHOLOGUE AFUA_5G07500)"/>
    <property type="match status" value="1"/>
</dbReference>
<dbReference type="OrthoDB" id="4281716at2"/>
<evidence type="ECO:0000313" key="2">
    <source>
        <dbReference type="EMBL" id="TCK22465.1"/>
    </source>
</evidence>
<dbReference type="PANTHER" id="PTHR43283">
    <property type="entry name" value="BETA-LACTAMASE-RELATED"/>
    <property type="match status" value="1"/>
</dbReference>
<dbReference type="InterPro" id="IPR012338">
    <property type="entry name" value="Beta-lactam/transpept-like"/>
</dbReference>